<feature type="signal peptide" evidence="1">
    <location>
        <begin position="1"/>
        <end position="23"/>
    </location>
</feature>
<comment type="caution">
    <text evidence="2">The sequence shown here is derived from an EMBL/GenBank/DDBJ whole genome shotgun (WGS) entry which is preliminary data.</text>
</comment>
<sequence length="241" mass="24491">MSRLHLAALLAAGTLALAGCAGAAETPAPAAAGSSSTPAPTTAKPALAAADAGKAVADAAKQATAVHVKGAVSDEGAITLDLQLNKDSASGKVVKDGVEIPVLRVGEKYYFRFSESLVKEAGIPASAGKLLVGKWIPSTSKLGEGIADAFKMFLDYKTFTDNTVGELAQSTFTGGEPTTVGGVSALNFKSTEGTATVVADAPHYLLRLQDPKKGAMEFSDWNKATTVNPPPAKEIYSGPGA</sequence>
<evidence type="ECO:0000256" key="1">
    <source>
        <dbReference type="SAM" id="SignalP"/>
    </source>
</evidence>
<dbReference type="RefSeq" id="WP_348955593.1">
    <property type="nucleotide sequence ID" value="NZ_JBDZYD010000015.1"/>
</dbReference>
<dbReference type="EMBL" id="JBDZYD010000015">
    <property type="protein sequence ID" value="MEQ0564535.1"/>
    <property type="molecule type" value="Genomic_DNA"/>
</dbReference>
<dbReference type="PROSITE" id="PS51257">
    <property type="entry name" value="PROKAR_LIPOPROTEIN"/>
    <property type="match status" value="1"/>
</dbReference>
<keyword evidence="1" id="KW-0732">Signal</keyword>
<organism evidence="2 3">
    <name type="scientific">Amycolatopsis melonis</name>
    <dbReference type="NCBI Taxonomy" id="3156488"/>
    <lineage>
        <taxon>Bacteria</taxon>
        <taxon>Bacillati</taxon>
        <taxon>Actinomycetota</taxon>
        <taxon>Actinomycetes</taxon>
        <taxon>Pseudonocardiales</taxon>
        <taxon>Pseudonocardiaceae</taxon>
        <taxon>Amycolatopsis</taxon>
    </lineage>
</organism>
<protein>
    <recommendedName>
        <fullName evidence="4">Lipoprotein</fullName>
    </recommendedName>
</protein>
<name>A0ABV0LQG2_9PSEU</name>
<evidence type="ECO:0000313" key="2">
    <source>
        <dbReference type="EMBL" id="MEQ0564535.1"/>
    </source>
</evidence>
<evidence type="ECO:0000313" key="3">
    <source>
        <dbReference type="Proteomes" id="UP001440984"/>
    </source>
</evidence>
<evidence type="ECO:0008006" key="4">
    <source>
        <dbReference type="Google" id="ProtNLM"/>
    </source>
</evidence>
<dbReference type="Proteomes" id="UP001440984">
    <property type="component" value="Unassembled WGS sequence"/>
</dbReference>
<reference evidence="2 3" key="1">
    <citation type="submission" date="2024-05" db="EMBL/GenBank/DDBJ databases">
        <authorList>
            <person name="Zhao H."/>
            <person name="Xu Y."/>
            <person name="Lin S."/>
            <person name="Spain J.C."/>
            <person name="Zhou N.-Y."/>
        </authorList>
    </citation>
    <scope>NUCLEOTIDE SEQUENCE [LARGE SCALE GENOMIC DNA]</scope>
    <source>
        <strain evidence="2 3">NEAU-NG30</strain>
    </source>
</reference>
<accession>A0ABV0LQG2</accession>
<feature type="chain" id="PRO_5046828367" description="Lipoprotein" evidence="1">
    <location>
        <begin position="24"/>
        <end position="241"/>
    </location>
</feature>
<gene>
    <name evidence="2" type="ORF">ABJI51_36125</name>
</gene>
<proteinExistence type="predicted"/>
<keyword evidence="3" id="KW-1185">Reference proteome</keyword>